<accession>A0A6A5WJ15</accession>
<keyword evidence="4" id="KW-1185">Reference proteome</keyword>
<dbReference type="EMBL" id="ML977580">
    <property type="protein sequence ID" value="KAF2001833.1"/>
    <property type="molecule type" value="Genomic_DNA"/>
</dbReference>
<keyword evidence="2" id="KW-1133">Transmembrane helix</keyword>
<feature type="region of interest" description="Disordered" evidence="1">
    <location>
        <begin position="207"/>
        <end position="228"/>
    </location>
</feature>
<evidence type="ECO:0000313" key="3">
    <source>
        <dbReference type="EMBL" id="KAF2001833.1"/>
    </source>
</evidence>
<gene>
    <name evidence="3" type="ORF">P154DRAFT_533438</name>
</gene>
<keyword evidence="2" id="KW-0472">Membrane</keyword>
<feature type="transmembrane region" description="Helical" evidence="2">
    <location>
        <begin position="303"/>
        <end position="322"/>
    </location>
</feature>
<name>A0A6A5WJ15_9PLEO</name>
<keyword evidence="2" id="KW-0812">Transmembrane</keyword>
<feature type="compositionally biased region" description="Polar residues" evidence="1">
    <location>
        <begin position="65"/>
        <end position="79"/>
    </location>
</feature>
<proteinExistence type="predicted"/>
<feature type="region of interest" description="Disordered" evidence="1">
    <location>
        <begin position="44"/>
        <end position="82"/>
    </location>
</feature>
<evidence type="ECO:0000313" key="4">
    <source>
        <dbReference type="Proteomes" id="UP000799779"/>
    </source>
</evidence>
<dbReference type="Proteomes" id="UP000799779">
    <property type="component" value="Unassembled WGS sequence"/>
</dbReference>
<dbReference type="AlphaFoldDB" id="A0A6A5WJ15"/>
<organism evidence="3 4">
    <name type="scientific">Amniculicola lignicola CBS 123094</name>
    <dbReference type="NCBI Taxonomy" id="1392246"/>
    <lineage>
        <taxon>Eukaryota</taxon>
        <taxon>Fungi</taxon>
        <taxon>Dikarya</taxon>
        <taxon>Ascomycota</taxon>
        <taxon>Pezizomycotina</taxon>
        <taxon>Dothideomycetes</taxon>
        <taxon>Pleosporomycetidae</taxon>
        <taxon>Pleosporales</taxon>
        <taxon>Amniculicolaceae</taxon>
        <taxon>Amniculicola</taxon>
    </lineage>
</organism>
<protein>
    <submittedName>
        <fullName evidence="3">Uncharacterized protein</fullName>
    </submittedName>
</protein>
<feature type="transmembrane region" description="Helical" evidence="2">
    <location>
        <begin position="275"/>
        <end position="296"/>
    </location>
</feature>
<reference evidence="3" key="1">
    <citation type="journal article" date="2020" name="Stud. Mycol.">
        <title>101 Dothideomycetes genomes: a test case for predicting lifestyles and emergence of pathogens.</title>
        <authorList>
            <person name="Haridas S."/>
            <person name="Albert R."/>
            <person name="Binder M."/>
            <person name="Bloem J."/>
            <person name="Labutti K."/>
            <person name="Salamov A."/>
            <person name="Andreopoulos B."/>
            <person name="Baker S."/>
            <person name="Barry K."/>
            <person name="Bills G."/>
            <person name="Bluhm B."/>
            <person name="Cannon C."/>
            <person name="Castanera R."/>
            <person name="Culley D."/>
            <person name="Daum C."/>
            <person name="Ezra D."/>
            <person name="Gonzalez J."/>
            <person name="Henrissat B."/>
            <person name="Kuo A."/>
            <person name="Liang C."/>
            <person name="Lipzen A."/>
            <person name="Lutzoni F."/>
            <person name="Magnuson J."/>
            <person name="Mondo S."/>
            <person name="Nolan M."/>
            <person name="Ohm R."/>
            <person name="Pangilinan J."/>
            <person name="Park H.-J."/>
            <person name="Ramirez L."/>
            <person name="Alfaro M."/>
            <person name="Sun H."/>
            <person name="Tritt A."/>
            <person name="Yoshinaga Y."/>
            <person name="Zwiers L.-H."/>
            <person name="Turgeon B."/>
            <person name="Goodwin S."/>
            <person name="Spatafora J."/>
            <person name="Crous P."/>
            <person name="Grigoriev I."/>
        </authorList>
    </citation>
    <scope>NUCLEOTIDE SEQUENCE</scope>
    <source>
        <strain evidence="3">CBS 123094</strain>
    </source>
</reference>
<feature type="transmembrane region" description="Helical" evidence="2">
    <location>
        <begin position="241"/>
        <end position="263"/>
    </location>
</feature>
<evidence type="ECO:0000256" key="2">
    <source>
        <dbReference type="SAM" id="Phobius"/>
    </source>
</evidence>
<dbReference type="OrthoDB" id="3916171at2759"/>
<feature type="compositionally biased region" description="Low complexity" evidence="1">
    <location>
        <begin position="49"/>
        <end position="64"/>
    </location>
</feature>
<sequence length="325" mass="35542">MSDDARYLSGLFFRDTDPMTIDLRNENEGTLDITQFIRLRRHAYPPPASSASTASTSGTTIFSSERQSTKPTSAGSSSYPIHGYVRKDQPAVAYASSLSATQGSGSDTEREATQYHELFGLAGWIMDDPNVPRKLKGPAKGRRPPPRVRKHKAKKYDVVVHCKGRVNRDDYGDSSSDEEGLINVSKPVITRRTSKGLIVPAEAKFSPQRRNEVPHSQLASDDVSTESSVAPLPLPLPRTRLCLLTGLVATFVLMFGLCAYAAHHTGKQRAACFKGILFSATVLVSWCFAIIAMIRARRVIHEALLAGLFQFLVGVALVAAIHDLM</sequence>
<evidence type="ECO:0000256" key="1">
    <source>
        <dbReference type="SAM" id="MobiDB-lite"/>
    </source>
</evidence>